<keyword evidence="5 7" id="KW-0378">Hydrolase</keyword>
<dbReference type="NCBIfam" id="TIGR00628">
    <property type="entry name" value="ung"/>
    <property type="match status" value="1"/>
</dbReference>
<dbReference type="PROSITE" id="PS00130">
    <property type="entry name" value="U_DNA_GLYCOSYLASE"/>
    <property type="match status" value="1"/>
</dbReference>
<dbReference type="SMART" id="SM00987">
    <property type="entry name" value="UreE_C"/>
    <property type="match status" value="1"/>
</dbReference>
<evidence type="ECO:0000313" key="12">
    <source>
        <dbReference type="EMBL" id="KAJ3181770.1"/>
    </source>
</evidence>
<sequence length="336" mass="36266">MRVLFSPLRLAPKMISNYFTPVSSPAKAAPLSLSTSSKRQRESGEPARADDLGSEPPTKKAAPSTNIEELSLDSSDGLPTVDDEAAKLARIAANKAAAEKRLAESKQLALERATMAPDWYKAFLPEMRKPYFLALKAALDKELAAGKVIYPPLPDIYAFTKCPLASVKVVIIGQDPYHGPSQAHGLCFSVRKGVTPPPSLNNIFRELASDIPNFSRPSHGDLSGWVSQGVLLLNAGLTVRKGEANSHKALGWSVFTDAIIKHLDGNGDSKVFMLWGGFAQKKGAGIKKSKHLVLTAKHPSPLGANQGGWFGCAHFSKANTWLKEKGIPEIDWSHLP</sequence>
<name>A0AAD5TNP0_9FUNG</name>
<dbReference type="EC" id="3.2.2.27" evidence="3 7"/>
<dbReference type="GO" id="GO:0005634">
    <property type="term" value="C:nucleus"/>
    <property type="evidence" value="ECO:0007669"/>
    <property type="project" value="UniProtKB-SubCell"/>
</dbReference>
<accession>A0AAD5TNP0</accession>
<feature type="region of interest" description="Disordered" evidence="10">
    <location>
        <begin position="23"/>
        <end position="78"/>
    </location>
</feature>
<organism evidence="12 13">
    <name type="scientific">Geranomyces variabilis</name>
    <dbReference type="NCBI Taxonomy" id="109894"/>
    <lineage>
        <taxon>Eukaryota</taxon>
        <taxon>Fungi</taxon>
        <taxon>Fungi incertae sedis</taxon>
        <taxon>Chytridiomycota</taxon>
        <taxon>Chytridiomycota incertae sedis</taxon>
        <taxon>Chytridiomycetes</taxon>
        <taxon>Spizellomycetales</taxon>
        <taxon>Powellomycetaceae</taxon>
        <taxon>Geranomyces</taxon>
    </lineage>
</organism>
<dbReference type="GO" id="GO:0004844">
    <property type="term" value="F:uracil DNA N-glycosylase activity"/>
    <property type="evidence" value="ECO:0007669"/>
    <property type="project" value="UniProtKB-UniRule"/>
</dbReference>
<dbReference type="InterPro" id="IPR005122">
    <property type="entry name" value="Uracil-DNA_glycosylase-like"/>
</dbReference>
<dbReference type="InterPro" id="IPR002043">
    <property type="entry name" value="UDG_fam1"/>
</dbReference>
<evidence type="ECO:0000256" key="8">
    <source>
        <dbReference type="PROSITE-ProRule" id="PRU10072"/>
    </source>
</evidence>
<dbReference type="GO" id="GO:0005739">
    <property type="term" value="C:mitochondrion"/>
    <property type="evidence" value="ECO:0007669"/>
    <property type="project" value="UniProtKB-SubCell"/>
</dbReference>
<dbReference type="InterPro" id="IPR018085">
    <property type="entry name" value="Ura-DNA_Glyclase_AS"/>
</dbReference>
<dbReference type="SMART" id="SM00986">
    <property type="entry name" value="UDG"/>
    <property type="match status" value="1"/>
</dbReference>
<comment type="caution">
    <text evidence="12">The sequence shown here is derived from an EMBL/GenBank/DDBJ whole genome shotgun (WGS) entry which is preliminary data.</text>
</comment>
<dbReference type="AlphaFoldDB" id="A0AAD5TNP0"/>
<dbReference type="NCBIfam" id="NF003588">
    <property type="entry name" value="PRK05254.1-1"/>
    <property type="match status" value="1"/>
</dbReference>
<evidence type="ECO:0000256" key="1">
    <source>
        <dbReference type="ARBA" id="ARBA00001400"/>
    </source>
</evidence>
<keyword evidence="13" id="KW-1185">Reference proteome</keyword>
<evidence type="ECO:0000256" key="7">
    <source>
        <dbReference type="HAMAP-Rule" id="MF_03166"/>
    </source>
</evidence>
<feature type="compositionally biased region" description="Polar residues" evidence="10">
    <location>
        <begin position="63"/>
        <end position="74"/>
    </location>
</feature>
<evidence type="ECO:0000313" key="13">
    <source>
        <dbReference type="Proteomes" id="UP001212152"/>
    </source>
</evidence>
<dbReference type="NCBIfam" id="NF003592">
    <property type="entry name" value="PRK05254.1-5"/>
    <property type="match status" value="1"/>
</dbReference>
<comment type="function">
    <text evidence="7 9">Excises uracil residues from the DNA which can arise as a result of misincorporation of dUMP residues by DNA polymerase or due to deamination of cytosine.</text>
</comment>
<dbReference type="NCBIfam" id="NF003589">
    <property type="entry name" value="PRK05254.1-2"/>
    <property type="match status" value="1"/>
</dbReference>
<dbReference type="SUPFAM" id="SSF52141">
    <property type="entry name" value="Uracil-DNA glycosylase-like"/>
    <property type="match status" value="1"/>
</dbReference>
<dbReference type="GO" id="GO:0097510">
    <property type="term" value="P:base-excision repair, AP site formation via deaminated base removal"/>
    <property type="evidence" value="ECO:0007669"/>
    <property type="project" value="TreeGrafter"/>
</dbReference>
<evidence type="ECO:0000256" key="6">
    <source>
        <dbReference type="ARBA" id="ARBA00023204"/>
    </source>
</evidence>
<dbReference type="PANTHER" id="PTHR11264">
    <property type="entry name" value="URACIL-DNA GLYCOSYLASE"/>
    <property type="match status" value="1"/>
</dbReference>
<evidence type="ECO:0000256" key="4">
    <source>
        <dbReference type="ARBA" id="ARBA00022763"/>
    </source>
</evidence>
<feature type="compositionally biased region" description="Low complexity" evidence="10">
    <location>
        <begin position="23"/>
        <end position="37"/>
    </location>
</feature>
<keyword evidence="7" id="KW-0539">Nucleus</keyword>
<evidence type="ECO:0000259" key="11">
    <source>
        <dbReference type="SMART" id="SM00986"/>
    </source>
</evidence>
<feature type="domain" description="Uracil-DNA glycosylase-like" evidence="11">
    <location>
        <begin position="160"/>
        <end position="322"/>
    </location>
</feature>
<proteinExistence type="inferred from homology"/>
<dbReference type="FunFam" id="3.40.470.10:FF:000001">
    <property type="entry name" value="Uracil-DNA glycosylase"/>
    <property type="match status" value="1"/>
</dbReference>
<dbReference type="Gene3D" id="3.40.470.10">
    <property type="entry name" value="Uracil-DNA glycosylase-like domain"/>
    <property type="match status" value="1"/>
</dbReference>
<evidence type="ECO:0000256" key="5">
    <source>
        <dbReference type="ARBA" id="ARBA00022801"/>
    </source>
</evidence>
<dbReference type="PANTHER" id="PTHR11264:SF0">
    <property type="entry name" value="URACIL-DNA GLYCOSYLASE"/>
    <property type="match status" value="1"/>
</dbReference>
<dbReference type="CDD" id="cd10027">
    <property type="entry name" value="UDG-F1-like"/>
    <property type="match status" value="1"/>
</dbReference>
<comment type="catalytic activity">
    <reaction evidence="1 7 9">
        <text>Hydrolyzes single-stranded DNA or mismatched double-stranded DNA and polynucleotides, releasing free uracil.</text>
        <dbReference type="EC" id="3.2.2.27"/>
    </reaction>
</comment>
<evidence type="ECO:0000256" key="9">
    <source>
        <dbReference type="RuleBase" id="RU003780"/>
    </source>
</evidence>
<dbReference type="InterPro" id="IPR036895">
    <property type="entry name" value="Uracil-DNA_glycosylase-like_sf"/>
</dbReference>
<protein>
    <recommendedName>
        <fullName evidence="3 7">Uracil-DNA glycosylase</fullName>
        <shortName evidence="7">UDG</shortName>
        <ecNumber evidence="3 7">3.2.2.27</ecNumber>
    </recommendedName>
</protein>
<dbReference type="NCBIfam" id="NF003591">
    <property type="entry name" value="PRK05254.1-4"/>
    <property type="match status" value="1"/>
</dbReference>
<feature type="compositionally biased region" description="Basic and acidic residues" evidence="10">
    <location>
        <begin position="39"/>
        <end position="51"/>
    </location>
</feature>
<reference evidence="12" key="1">
    <citation type="submission" date="2020-05" db="EMBL/GenBank/DDBJ databases">
        <title>Phylogenomic resolution of chytrid fungi.</title>
        <authorList>
            <person name="Stajich J.E."/>
            <person name="Amses K."/>
            <person name="Simmons R."/>
            <person name="Seto K."/>
            <person name="Myers J."/>
            <person name="Bonds A."/>
            <person name="Quandt C.A."/>
            <person name="Barry K."/>
            <person name="Liu P."/>
            <person name="Grigoriev I."/>
            <person name="Longcore J.E."/>
            <person name="James T.Y."/>
        </authorList>
    </citation>
    <scope>NUCLEOTIDE SEQUENCE</scope>
    <source>
        <strain evidence="12">JEL0379</strain>
    </source>
</reference>
<dbReference type="EMBL" id="JADGJQ010000011">
    <property type="protein sequence ID" value="KAJ3181770.1"/>
    <property type="molecule type" value="Genomic_DNA"/>
</dbReference>
<dbReference type="Pfam" id="PF03167">
    <property type="entry name" value="UDG"/>
    <property type="match status" value="1"/>
</dbReference>
<gene>
    <name evidence="7" type="primary">UNG1</name>
    <name evidence="12" type="ORF">HDU87_000788</name>
</gene>
<dbReference type="Proteomes" id="UP001212152">
    <property type="component" value="Unassembled WGS sequence"/>
</dbReference>
<keyword evidence="7" id="KW-0496">Mitochondrion</keyword>
<comment type="subcellular location">
    <subcellularLocation>
        <location evidence="7">Mitochondrion</location>
    </subcellularLocation>
    <subcellularLocation>
        <location evidence="7">Nucleus</location>
    </subcellularLocation>
</comment>
<evidence type="ECO:0000256" key="2">
    <source>
        <dbReference type="ARBA" id="ARBA00008184"/>
    </source>
</evidence>
<keyword evidence="6 7" id="KW-0234">DNA repair</keyword>
<keyword evidence="4 7" id="KW-0227">DNA damage</keyword>
<comment type="similarity">
    <text evidence="2 7 9">Belongs to the uracil-DNA glycosylase (UDG) superfamily. UNG family.</text>
</comment>
<evidence type="ECO:0000256" key="10">
    <source>
        <dbReference type="SAM" id="MobiDB-lite"/>
    </source>
</evidence>
<feature type="active site" description="Proton acceptor" evidence="7 8">
    <location>
        <position position="175"/>
    </location>
</feature>
<evidence type="ECO:0000256" key="3">
    <source>
        <dbReference type="ARBA" id="ARBA00012030"/>
    </source>
</evidence>
<dbReference type="HAMAP" id="MF_00148">
    <property type="entry name" value="UDG"/>
    <property type="match status" value="1"/>
</dbReference>